<dbReference type="EMBL" id="PNIQ01000093">
    <property type="protein sequence ID" value="PMP86403.1"/>
    <property type="molecule type" value="Genomic_DNA"/>
</dbReference>
<evidence type="ECO:0000256" key="2">
    <source>
        <dbReference type="ARBA" id="ARBA00037999"/>
    </source>
</evidence>
<dbReference type="PANTHER" id="PTHR30244">
    <property type="entry name" value="TRANSAMINASE"/>
    <property type="match status" value="1"/>
</dbReference>
<sequence length="377" mass="41009">MSTSWRVPFGDLQRSHQALQADLIAAAKRVIESGWYILGTEVTAFEQEFAAACGVAHCISVASGADALYLALVAAGIGPGDEVITVANACMYDVAAIVQSGAQPVLVDVDPTTQNMDPAALAAAITPRTRAVIPVHLFGRLADMPAIMEIAERHGLIVIEDAAQAHSAWRLDDTGRPRPAGQWGHLAAFSFYPSKNLGALGDGGAVTTNHREWADRLRQLRMYGWERKYYTIEPGGRNSRLDELQAALLRVKLPHLAAANAARRERAGWYTTALADLPVEVPSDEPGHVYHLFVIILPDHTTRDRLRNHLLAHGIGCDIHYPVPTHLQPAYADLGYRPGSLPITEDLAGRILSLPMYPELSYDEVMLVAETIRAGII</sequence>
<dbReference type="Proteomes" id="UP000243376">
    <property type="component" value="Unassembled WGS sequence"/>
</dbReference>
<evidence type="ECO:0000256" key="1">
    <source>
        <dbReference type="ARBA" id="ARBA00022898"/>
    </source>
</evidence>
<evidence type="ECO:0000313" key="6">
    <source>
        <dbReference type="EMBL" id="PMP86403.1"/>
    </source>
</evidence>
<dbReference type="Gene3D" id="3.90.1150.10">
    <property type="entry name" value="Aspartate Aminotransferase, domain 1"/>
    <property type="match status" value="1"/>
</dbReference>
<comment type="similarity">
    <text evidence="2 5">Belongs to the DegT/DnrJ/EryC1 family.</text>
</comment>
<reference evidence="6 7" key="1">
    <citation type="submission" date="2018-01" db="EMBL/GenBank/DDBJ databases">
        <title>Metagenomic assembled genomes from two thermal pools in the Uzon Caldera, Kamchatka, Russia.</title>
        <authorList>
            <person name="Wilkins L."/>
            <person name="Ettinger C."/>
        </authorList>
    </citation>
    <scope>NUCLEOTIDE SEQUENCE [LARGE SCALE GENOMIC DNA]</scope>
    <source>
        <strain evidence="6">ZAV-02</strain>
    </source>
</reference>
<dbReference type="AlphaFoldDB" id="A0A2J6XEJ3"/>
<dbReference type="InterPro" id="IPR015424">
    <property type="entry name" value="PyrdxlP-dep_Trfase"/>
</dbReference>
<evidence type="ECO:0000313" key="7">
    <source>
        <dbReference type="Proteomes" id="UP000243376"/>
    </source>
</evidence>
<dbReference type="GO" id="GO:0030170">
    <property type="term" value="F:pyridoxal phosphate binding"/>
    <property type="evidence" value="ECO:0007669"/>
    <property type="project" value="UniProtKB-ARBA"/>
</dbReference>
<gene>
    <name evidence="6" type="ORF">C0184_01275</name>
</gene>
<dbReference type="FunFam" id="3.40.640.10:FF:000089">
    <property type="entry name" value="Aminotransferase, DegT/DnrJ/EryC1/StrS family"/>
    <property type="match status" value="1"/>
</dbReference>
<evidence type="ECO:0000256" key="3">
    <source>
        <dbReference type="PIRSR" id="PIRSR000390-1"/>
    </source>
</evidence>
<evidence type="ECO:0000256" key="5">
    <source>
        <dbReference type="RuleBase" id="RU004508"/>
    </source>
</evidence>
<feature type="modified residue" description="N6-(pyridoxal phosphate)lysine" evidence="4">
    <location>
        <position position="195"/>
    </location>
</feature>
<proteinExistence type="inferred from homology"/>
<protein>
    <submittedName>
        <fullName evidence="6">Erythromycin biosynthesis sensory transduction protein eryC1</fullName>
    </submittedName>
</protein>
<keyword evidence="1 4" id="KW-0663">Pyridoxal phosphate</keyword>
<comment type="caution">
    <text evidence="6">The sequence shown here is derived from an EMBL/GenBank/DDBJ whole genome shotgun (WGS) entry which is preliminary data.</text>
</comment>
<organism evidence="6 7">
    <name type="scientific">Chloroflexus aggregans</name>
    <dbReference type="NCBI Taxonomy" id="152260"/>
    <lineage>
        <taxon>Bacteria</taxon>
        <taxon>Bacillati</taxon>
        <taxon>Chloroflexota</taxon>
        <taxon>Chloroflexia</taxon>
        <taxon>Chloroflexales</taxon>
        <taxon>Chloroflexineae</taxon>
        <taxon>Chloroflexaceae</taxon>
        <taxon>Chloroflexus</taxon>
    </lineage>
</organism>
<feature type="active site" description="Proton acceptor" evidence="3">
    <location>
        <position position="195"/>
    </location>
</feature>
<dbReference type="CDD" id="cd00616">
    <property type="entry name" value="AHBA_syn"/>
    <property type="match status" value="1"/>
</dbReference>
<dbReference type="PANTHER" id="PTHR30244:SF36">
    <property type="entry name" value="3-OXO-GLUCOSE-6-PHOSPHATE:GLUTAMATE AMINOTRANSFERASE"/>
    <property type="match status" value="1"/>
</dbReference>
<evidence type="ECO:0000256" key="4">
    <source>
        <dbReference type="PIRSR" id="PIRSR000390-2"/>
    </source>
</evidence>
<dbReference type="PIRSF" id="PIRSF000390">
    <property type="entry name" value="PLP_StrS"/>
    <property type="match status" value="1"/>
</dbReference>
<dbReference type="InterPro" id="IPR015421">
    <property type="entry name" value="PyrdxlP-dep_Trfase_major"/>
</dbReference>
<accession>A0A2J6XEJ3</accession>
<dbReference type="Gene3D" id="3.40.640.10">
    <property type="entry name" value="Type I PLP-dependent aspartate aminotransferase-like (Major domain)"/>
    <property type="match status" value="1"/>
</dbReference>
<dbReference type="InterPro" id="IPR015422">
    <property type="entry name" value="PyrdxlP-dep_Trfase_small"/>
</dbReference>
<dbReference type="GO" id="GO:0000271">
    <property type="term" value="P:polysaccharide biosynthetic process"/>
    <property type="evidence" value="ECO:0007669"/>
    <property type="project" value="TreeGrafter"/>
</dbReference>
<name>A0A2J6XEJ3_9CHLR</name>
<dbReference type="GO" id="GO:0008483">
    <property type="term" value="F:transaminase activity"/>
    <property type="evidence" value="ECO:0007669"/>
    <property type="project" value="TreeGrafter"/>
</dbReference>
<dbReference type="InterPro" id="IPR000653">
    <property type="entry name" value="DegT/StrS_aminotransferase"/>
</dbReference>
<dbReference type="SUPFAM" id="SSF53383">
    <property type="entry name" value="PLP-dependent transferases"/>
    <property type="match status" value="1"/>
</dbReference>
<dbReference type="Pfam" id="PF01041">
    <property type="entry name" value="DegT_DnrJ_EryC1"/>
    <property type="match status" value="1"/>
</dbReference>